<dbReference type="RefSeq" id="WP_050520034.1">
    <property type="nucleotide sequence ID" value="NZ_FOCO01000008.1"/>
</dbReference>
<sequence>MTKHLADHRTAPDAPRQQHFWALAKHEGATHPAVRALTQRPTERDDAQRLQHFLRIERGHTA</sequence>
<dbReference type="STRING" id="1077947.SAMN05216227_100811"/>
<keyword evidence="2" id="KW-1185">Reference proteome</keyword>
<evidence type="ECO:0000313" key="2">
    <source>
        <dbReference type="Proteomes" id="UP000183002"/>
    </source>
</evidence>
<evidence type="ECO:0000313" key="1">
    <source>
        <dbReference type="EMBL" id="SEN12917.1"/>
    </source>
</evidence>
<protein>
    <submittedName>
        <fullName evidence="1">Uncharacterized protein</fullName>
    </submittedName>
</protein>
<name>A0A1H8E297_9RHOB</name>
<reference evidence="1 2" key="1">
    <citation type="submission" date="2016-10" db="EMBL/GenBank/DDBJ databases">
        <authorList>
            <person name="de Groot N.N."/>
        </authorList>
    </citation>
    <scope>NUCLEOTIDE SEQUENCE [LARGE SCALE GENOMIC DNA]</scope>
    <source>
        <strain evidence="1 2">CGMCC 1.10836</strain>
    </source>
</reference>
<dbReference type="Proteomes" id="UP000183002">
    <property type="component" value="Unassembled WGS sequence"/>
</dbReference>
<accession>A0A1H8E297</accession>
<gene>
    <name evidence="1" type="ORF">SAMN05216227_100811</name>
</gene>
<proteinExistence type="predicted"/>
<organism evidence="1 2">
    <name type="scientific">Pseudorhodobacter antarcticus</name>
    <dbReference type="NCBI Taxonomy" id="1077947"/>
    <lineage>
        <taxon>Bacteria</taxon>
        <taxon>Pseudomonadati</taxon>
        <taxon>Pseudomonadota</taxon>
        <taxon>Alphaproteobacteria</taxon>
        <taxon>Rhodobacterales</taxon>
        <taxon>Paracoccaceae</taxon>
        <taxon>Pseudorhodobacter</taxon>
    </lineage>
</organism>
<dbReference type="OrthoDB" id="7644839at2"/>
<dbReference type="EMBL" id="FOCO01000008">
    <property type="protein sequence ID" value="SEN12917.1"/>
    <property type="molecule type" value="Genomic_DNA"/>
</dbReference>
<dbReference type="AlphaFoldDB" id="A0A1H8E297"/>